<keyword evidence="5" id="KW-0648">Protein biosynthesis</keyword>
<proteinExistence type="inferred from homology"/>
<dbReference type="InterPro" id="IPR036085">
    <property type="entry name" value="PAZ_dom_sf"/>
</dbReference>
<feature type="domain" description="Piwi" evidence="4">
    <location>
        <begin position="540"/>
        <end position="842"/>
    </location>
</feature>
<dbReference type="SMART" id="SM00950">
    <property type="entry name" value="Piwi"/>
    <property type="match status" value="1"/>
</dbReference>
<dbReference type="Gene3D" id="3.30.420.10">
    <property type="entry name" value="Ribonuclease H-like superfamily/Ribonuclease H"/>
    <property type="match status" value="1"/>
</dbReference>
<accession>A0A443STU9</accession>
<dbReference type="SUPFAM" id="SSF53098">
    <property type="entry name" value="Ribonuclease H-like"/>
    <property type="match status" value="1"/>
</dbReference>
<dbReference type="Pfam" id="PF08699">
    <property type="entry name" value="ArgoL1"/>
    <property type="match status" value="1"/>
</dbReference>
<dbReference type="VEuPathDB" id="VectorBase:LDEU001079"/>
<dbReference type="InterPro" id="IPR036397">
    <property type="entry name" value="RNaseH_sf"/>
</dbReference>
<dbReference type="SMART" id="SM01163">
    <property type="entry name" value="DUF1785"/>
    <property type="match status" value="1"/>
</dbReference>
<dbReference type="Pfam" id="PF16486">
    <property type="entry name" value="ArgoN"/>
    <property type="match status" value="1"/>
</dbReference>
<comment type="caution">
    <text evidence="5">The sequence shown here is derived from an EMBL/GenBank/DDBJ whole genome shotgun (WGS) entry which is preliminary data.</text>
</comment>
<organism evidence="5 6">
    <name type="scientific">Leptotrombidium deliense</name>
    <dbReference type="NCBI Taxonomy" id="299467"/>
    <lineage>
        <taxon>Eukaryota</taxon>
        <taxon>Metazoa</taxon>
        <taxon>Ecdysozoa</taxon>
        <taxon>Arthropoda</taxon>
        <taxon>Chelicerata</taxon>
        <taxon>Arachnida</taxon>
        <taxon>Acari</taxon>
        <taxon>Acariformes</taxon>
        <taxon>Trombidiformes</taxon>
        <taxon>Prostigmata</taxon>
        <taxon>Anystina</taxon>
        <taxon>Parasitengona</taxon>
        <taxon>Trombiculoidea</taxon>
        <taxon>Trombiculidae</taxon>
        <taxon>Leptotrombidium</taxon>
    </lineage>
</organism>
<feature type="compositionally biased region" description="Basic and acidic residues" evidence="2">
    <location>
        <begin position="853"/>
        <end position="868"/>
    </location>
</feature>
<dbReference type="PROSITE" id="PS50821">
    <property type="entry name" value="PAZ"/>
    <property type="match status" value="1"/>
</dbReference>
<gene>
    <name evidence="5" type="ORF">B4U80_06151</name>
</gene>
<feature type="region of interest" description="Disordered" evidence="2">
    <location>
        <begin position="847"/>
        <end position="870"/>
    </location>
</feature>
<dbReference type="EMBL" id="NCKV01000314">
    <property type="protein sequence ID" value="RWS30958.1"/>
    <property type="molecule type" value="Genomic_DNA"/>
</dbReference>
<dbReference type="AlphaFoldDB" id="A0A443STU9"/>
<evidence type="ECO:0000259" key="3">
    <source>
        <dbReference type="PROSITE" id="PS50821"/>
    </source>
</evidence>
<dbReference type="Gene3D" id="2.170.260.10">
    <property type="entry name" value="paz domain"/>
    <property type="match status" value="1"/>
</dbReference>
<dbReference type="InterPro" id="IPR014811">
    <property type="entry name" value="ArgoL1"/>
</dbReference>
<evidence type="ECO:0000313" key="6">
    <source>
        <dbReference type="Proteomes" id="UP000288716"/>
    </source>
</evidence>
<dbReference type="InterPro" id="IPR003165">
    <property type="entry name" value="Piwi"/>
</dbReference>
<dbReference type="InterPro" id="IPR032474">
    <property type="entry name" value="Argonaute_N"/>
</dbReference>
<keyword evidence="6" id="KW-1185">Reference proteome</keyword>
<dbReference type="InterPro" id="IPR012337">
    <property type="entry name" value="RNaseH-like_sf"/>
</dbReference>
<dbReference type="Pfam" id="PF02170">
    <property type="entry name" value="PAZ"/>
    <property type="match status" value="1"/>
</dbReference>
<dbReference type="SUPFAM" id="SSF101690">
    <property type="entry name" value="PAZ domain"/>
    <property type="match status" value="1"/>
</dbReference>
<dbReference type="CDD" id="cd04657">
    <property type="entry name" value="Piwi_ago-like"/>
    <property type="match status" value="1"/>
</dbReference>
<protein>
    <submittedName>
        <fullName evidence="5">Translation initiation factor 2C-like protein</fullName>
    </submittedName>
</protein>
<evidence type="ECO:0000313" key="5">
    <source>
        <dbReference type="EMBL" id="RWS30958.1"/>
    </source>
</evidence>
<dbReference type="GO" id="GO:0003723">
    <property type="term" value="F:RNA binding"/>
    <property type="evidence" value="ECO:0007669"/>
    <property type="project" value="InterPro"/>
</dbReference>
<dbReference type="PROSITE" id="PS50822">
    <property type="entry name" value="PIWI"/>
    <property type="match status" value="1"/>
</dbReference>
<dbReference type="Pfam" id="PF02171">
    <property type="entry name" value="Piwi"/>
    <property type="match status" value="1"/>
</dbReference>
<dbReference type="Proteomes" id="UP000288716">
    <property type="component" value="Unassembled WGS sequence"/>
</dbReference>
<dbReference type="InterPro" id="IPR045246">
    <property type="entry name" value="Piwi_ago-like"/>
</dbReference>
<evidence type="ECO:0000259" key="4">
    <source>
        <dbReference type="PROSITE" id="PS50822"/>
    </source>
</evidence>
<dbReference type="Pfam" id="PF16487">
    <property type="entry name" value="ArgoMid"/>
    <property type="match status" value="1"/>
</dbReference>
<dbReference type="STRING" id="299467.A0A443STU9"/>
<dbReference type="GO" id="GO:0003743">
    <property type="term" value="F:translation initiation factor activity"/>
    <property type="evidence" value="ECO:0007669"/>
    <property type="project" value="UniProtKB-KW"/>
</dbReference>
<dbReference type="InterPro" id="IPR003100">
    <property type="entry name" value="PAZ_dom"/>
</dbReference>
<dbReference type="OrthoDB" id="6496092at2759"/>
<feature type="domain" description="PAZ" evidence="3">
    <location>
        <begin position="267"/>
        <end position="374"/>
    </location>
</feature>
<evidence type="ECO:0000256" key="2">
    <source>
        <dbReference type="SAM" id="MobiDB-lite"/>
    </source>
</evidence>
<dbReference type="CDD" id="cd02846">
    <property type="entry name" value="PAZ_argonaute_like"/>
    <property type="match status" value="1"/>
</dbReference>
<name>A0A443STU9_9ACAR</name>
<evidence type="ECO:0000256" key="1">
    <source>
        <dbReference type="RuleBase" id="RU361178"/>
    </source>
</evidence>
<dbReference type="InterPro" id="IPR032472">
    <property type="entry name" value="ArgoL2"/>
</dbReference>
<reference evidence="5 6" key="1">
    <citation type="journal article" date="2018" name="Gigascience">
        <title>Genomes of trombidid mites reveal novel predicted allergens and laterally-transferred genes associated with secondary metabolism.</title>
        <authorList>
            <person name="Dong X."/>
            <person name="Chaisiri K."/>
            <person name="Xia D."/>
            <person name="Armstrong S.D."/>
            <person name="Fang Y."/>
            <person name="Donnelly M.J."/>
            <person name="Kadowaki T."/>
            <person name="McGarry J.W."/>
            <person name="Darby A.C."/>
            <person name="Makepeace B.L."/>
        </authorList>
    </citation>
    <scope>NUCLEOTIDE SEQUENCE [LARGE SCALE GENOMIC DNA]</scope>
    <source>
        <strain evidence="5">UoL-UT</strain>
    </source>
</reference>
<dbReference type="PANTHER" id="PTHR22891">
    <property type="entry name" value="EUKARYOTIC TRANSLATION INITIATION FACTOR 2C"/>
    <property type="match status" value="1"/>
</dbReference>
<comment type="similarity">
    <text evidence="1">Belongs to the argonaute family.</text>
</comment>
<dbReference type="Gene3D" id="3.40.50.2300">
    <property type="match status" value="1"/>
</dbReference>
<dbReference type="GO" id="GO:0034587">
    <property type="term" value="P:piRNA processing"/>
    <property type="evidence" value="ECO:0007669"/>
    <property type="project" value="UniProtKB-ARBA"/>
</dbReference>
<keyword evidence="5" id="KW-0396">Initiation factor</keyword>
<sequence>MDESKLGKFVARTGFGQEGRLVTVVSNHFPLQVANQVVYHYDIEIEVLRAGGEQPTPQFIESIGIKRRGSGDSCCKRLRKLSYKINRMVIEELVRSNSMTQEQVFYGVIPVYDGQKNLYAVKPLTTIGTEPGLQKRLFVALSQANEMESKYAVNIQYAGHIDLNAVNLYYKRRATDIPSEAIQALDIILRHGPNLRHIPIGNSFYQSELESERQSLGSGRQLAFGHFQSVRPCMTGSMLVVDRTATAFYSGGNLISFVAQVLGGGKQAEHLLTIPSLRDYDRKRLERELKTLQIEVTHLNYRRRYRITGITQKPAQEVTFPWEREGDNRKMIRIPEYFQEEYSKILKYTNLPCIITGSANRKKYLPMEVCFLLPDQHIRKKLSNDQTATMIRTTASQKPAQRFNVIQDSIQSVINESKPYMREFGIQVKSQPMVVDARVLEAPDLVFRNMNVKPRDGVWNMEKKCLHEVVRLDNWIAVNFSTNVNDNEAKKFITELQNTANAIGMSIEEPVRVARVNNYKPKTLKGIFEKAKAACAALKMILFIIPNDDSLYQEIKLVGDVQIGVPTQCVVDKNVRRCNSSLLSNLLLKINTKLGGVNAIIGPKNTPSILKKRTMIIGADVTHPAPADRLSSSVSAVVGSMDSNHIRYHSSISIQSKSKQEMIRDLDVMMGELLNEYKLQNGQLPEHIIIYRDGVSEGQFEQVLDNEVRRLRFAFDAMKGNYSPKITFIVVQKRHHTRFMPAEESQGVGKFRNIPPGTTVDTDVVHPSDFDFFLCSHFGIQGTSRPTHYYVLWDDNKFSADELQKLTYYLCHTYARCTRSISVPAPVQYAHLAAYRARLHIIGIGGSESSGSDSRDSFESGKQKELHHNKTLNESIRIPRTLKNAMYFC</sequence>
<dbReference type="SMART" id="SM00949">
    <property type="entry name" value="PAZ"/>
    <property type="match status" value="1"/>
</dbReference>
<dbReference type="InterPro" id="IPR032473">
    <property type="entry name" value="Argonaute_Mid_dom"/>
</dbReference>
<dbReference type="Pfam" id="PF16488">
    <property type="entry name" value="ArgoL2"/>
    <property type="match status" value="1"/>
</dbReference>